<dbReference type="eggNOG" id="ENOG50333IV">
    <property type="taxonomic scope" value="Bacteria"/>
</dbReference>
<proteinExistence type="predicted"/>
<dbReference type="HOGENOM" id="CLU_172417_0_0_5"/>
<dbReference type="EMBL" id="AATQ01000011">
    <property type="protein sequence ID" value="EAU46895.1"/>
    <property type="molecule type" value="Genomic_DNA"/>
</dbReference>
<keyword evidence="3" id="KW-1185">Reference proteome</keyword>
<dbReference type="STRING" id="314265.R2601_13774"/>
<dbReference type="AlphaFoldDB" id="Q0FRF9"/>
<evidence type="ECO:0000313" key="2">
    <source>
        <dbReference type="EMBL" id="EAU46895.1"/>
    </source>
</evidence>
<organism evidence="2 3">
    <name type="scientific">Salipiger bermudensis (strain DSM 26914 / JCM 13377 / KCTC 12554 / HTCC2601)</name>
    <name type="common">Pelagibaca bermudensis</name>
    <dbReference type="NCBI Taxonomy" id="314265"/>
    <lineage>
        <taxon>Bacteria</taxon>
        <taxon>Pseudomonadati</taxon>
        <taxon>Pseudomonadota</taxon>
        <taxon>Alphaproteobacteria</taxon>
        <taxon>Rhodobacterales</taxon>
        <taxon>Roseobacteraceae</taxon>
        <taxon>Salipiger</taxon>
    </lineage>
</organism>
<dbReference type="Pfam" id="PF20056">
    <property type="entry name" value="DUF6455"/>
    <property type="match status" value="1"/>
</dbReference>
<protein>
    <recommendedName>
        <fullName evidence="1">DUF6455 domain-containing protein</fullName>
    </recommendedName>
</protein>
<sequence length="87" mass="9469">MTMPSRTDYTRHARLVDHMAGTLGIDLDEQMMRGKVTASQIDDAVLSCTGCTQPCACDAWLSAQTETAPEAPGYCRNVALFDALRDT</sequence>
<reference evidence="2 3" key="1">
    <citation type="journal article" date="2010" name="J. Bacteriol.">
        <title>Genome sequences of Pelagibaca bermudensis HTCC2601T and Maritimibacter alkaliphilus HTCC2654T, the type strains of two marine Roseobacter genera.</title>
        <authorList>
            <person name="Thrash J.C."/>
            <person name="Cho J.C."/>
            <person name="Ferriera S."/>
            <person name="Johnson J."/>
            <person name="Vergin K.L."/>
            <person name="Giovannoni S.J."/>
        </authorList>
    </citation>
    <scope>NUCLEOTIDE SEQUENCE [LARGE SCALE GENOMIC DNA]</scope>
    <source>
        <strain evidence="3">DSM 26914 / JCM 13377 / KCTC 12554 / HTCC2601</strain>
    </source>
</reference>
<dbReference type="InterPro" id="IPR045601">
    <property type="entry name" value="DUF6455"/>
</dbReference>
<evidence type="ECO:0000313" key="3">
    <source>
        <dbReference type="Proteomes" id="UP000006230"/>
    </source>
</evidence>
<comment type="caution">
    <text evidence="2">The sequence shown here is derived from an EMBL/GenBank/DDBJ whole genome shotgun (WGS) entry which is preliminary data.</text>
</comment>
<feature type="domain" description="DUF6455" evidence="1">
    <location>
        <begin position="3"/>
        <end position="86"/>
    </location>
</feature>
<evidence type="ECO:0000259" key="1">
    <source>
        <dbReference type="Pfam" id="PF20056"/>
    </source>
</evidence>
<accession>Q0FRF9</accession>
<gene>
    <name evidence="2" type="ORF">R2601_13774</name>
</gene>
<dbReference type="Proteomes" id="UP000006230">
    <property type="component" value="Unassembled WGS sequence"/>
</dbReference>
<name>Q0FRF9_SALBH</name>